<keyword evidence="1" id="KW-0645">Protease</keyword>
<dbReference type="GO" id="GO:0046872">
    <property type="term" value="F:metal ion binding"/>
    <property type="evidence" value="ECO:0007669"/>
    <property type="project" value="UniProtKB-KW"/>
</dbReference>
<keyword evidence="3" id="KW-0378">Hydrolase</keyword>
<dbReference type="EMBL" id="ABMABF030000017">
    <property type="protein sequence ID" value="EMJ5136148.1"/>
    <property type="molecule type" value="Genomic_DNA"/>
</dbReference>
<evidence type="ECO:0000256" key="5">
    <source>
        <dbReference type="ARBA" id="ARBA00023049"/>
    </source>
</evidence>
<feature type="non-terminal residue" evidence="8">
    <location>
        <position position="1"/>
    </location>
</feature>
<evidence type="ECO:0000259" key="6">
    <source>
        <dbReference type="PROSITE" id="PS50249"/>
    </source>
</evidence>
<dbReference type="EMBL" id="ABMABF030000013">
    <property type="protein sequence ID" value="EMJ5135790.1"/>
    <property type="molecule type" value="Genomic_DNA"/>
</dbReference>
<dbReference type="Gene3D" id="3.40.140.10">
    <property type="entry name" value="Cytidine Deaminase, domain 2"/>
    <property type="match status" value="1"/>
</dbReference>
<accession>A0AAI9DFT6</accession>
<dbReference type="GO" id="GO:0008237">
    <property type="term" value="F:metallopeptidase activity"/>
    <property type="evidence" value="ECO:0007669"/>
    <property type="project" value="UniProtKB-KW"/>
</dbReference>
<organism evidence="8">
    <name type="scientific">Providencia stuartii</name>
    <dbReference type="NCBI Taxonomy" id="588"/>
    <lineage>
        <taxon>Bacteria</taxon>
        <taxon>Pseudomonadati</taxon>
        <taxon>Pseudomonadota</taxon>
        <taxon>Gammaproteobacteria</taxon>
        <taxon>Enterobacterales</taxon>
        <taxon>Morganellaceae</taxon>
        <taxon>Providencia</taxon>
    </lineage>
</organism>
<gene>
    <name evidence="7" type="ORF">RG298_003562</name>
    <name evidence="8" type="ORF">RG298_003939</name>
</gene>
<reference evidence="8" key="1">
    <citation type="submission" date="2024-02" db="EMBL/GenBank/DDBJ databases">
        <authorList>
            <consortium name="Clinical and Environmental Microbiology Branch: Whole genome sequencing antimicrobial resistance pathogens in the healthcare setting"/>
        </authorList>
    </citation>
    <scope>NUCLEOTIDE SEQUENCE</scope>
    <source>
        <strain evidence="8">2021GO-0154</strain>
    </source>
</reference>
<dbReference type="InterPro" id="IPR001405">
    <property type="entry name" value="UPF0758"/>
</dbReference>
<comment type="caution">
    <text evidence="8">The sequence shown here is derived from an EMBL/GenBank/DDBJ whole genome shotgun (WGS) entry which is preliminary data.</text>
</comment>
<dbReference type="GO" id="GO:0006508">
    <property type="term" value="P:proteolysis"/>
    <property type="evidence" value="ECO:0007669"/>
    <property type="project" value="UniProtKB-KW"/>
</dbReference>
<protein>
    <recommendedName>
        <fullName evidence="6">MPN domain-containing protein</fullName>
    </recommendedName>
</protein>
<sequence length="50" mass="5463">HPSGDITPSQADKSITQQLIKALQLIEVRVLDHLIIGGQQIFSFAEHGLV</sequence>
<evidence type="ECO:0000256" key="1">
    <source>
        <dbReference type="ARBA" id="ARBA00022670"/>
    </source>
</evidence>
<evidence type="ECO:0000256" key="2">
    <source>
        <dbReference type="ARBA" id="ARBA00022723"/>
    </source>
</evidence>
<name>A0AAI9DFT6_PROST</name>
<evidence type="ECO:0000256" key="4">
    <source>
        <dbReference type="ARBA" id="ARBA00022833"/>
    </source>
</evidence>
<evidence type="ECO:0000313" key="8">
    <source>
        <dbReference type="EMBL" id="EMJ5136148.1"/>
    </source>
</evidence>
<keyword evidence="5" id="KW-0482">Metalloprotease</keyword>
<dbReference type="PANTHER" id="PTHR30471">
    <property type="entry name" value="DNA REPAIR PROTEIN RADC"/>
    <property type="match status" value="1"/>
</dbReference>
<keyword evidence="4" id="KW-0862">Zinc</keyword>
<evidence type="ECO:0000256" key="3">
    <source>
        <dbReference type="ARBA" id="ARBA00022801"/>
    </source>
</evidence>
<evidence type="ECO:0000313" key="7">
    <source>
        <dbReference type="EMBL" id="EMJ5135790.1"/>
    </source>
</evidence>
<dbReference type="InterPro" id="IPR025657">
    <property type="entry name" value="RadC_JAB"/>
</dbReference>
<keyword evidence="2" id="KW-0479">Metal-binding</keyword>
<feature type="domain" description="MPN" evidence="6">
    <location>
        <begin position="1"/>
        <end position="50"/>
    </location>
</feature>
<dbReference type="PROSITE" id="PS50249">
    <property type="entry name" value="MPN"/>
    <property type="match status" value="1"/>
</dbReference>
<dbReference type="InterPro" id="IPR037518">
    <property type="entry name" value="MPN"/>
</dbReference>
<dbReference type="Pfam" id="PF04002">
    <property type="entry name" value="RadC"/>
    <property type="match status" value="1"/>
</dbReference>
<proteinExistence type="predicted"/>
<dbReference type="PANTHER" id="PTHR30471:SF3">
    <property type="entry name" value="UPF0758 PROTEIN YEES-RELATED"/>
    <property type="match status" value="1"/>
</dbReference>
<dbReference type="AlphaFoldDB" id="A0AAI9DFT6"/>